<evidence type="ECO:0000256" key="10">
    <source>
        <dbReference type="RuleBase" id="RU363079"/>
    </source>
</evidence>
<keyword evidence="9" id="KW-0472">Membrane</keyword>
<keyword evidence="8" id="KW-0333">Golgi apparatus</keyword>
<reference evidence="12" key="1">
    <citation type="journal article" date="2024" name="IScience">
        <title>Strigolactones Initiate the Formation of Haustorium-like Structures in Castilleja.</title>
        <authorList>
            <person name="Buerger M."/>
            <person name="Peterson D."/>
            <person name="Chory J."/>
        </authorList>
    </citation>
    <scope>NUCLEOTIDE SEQUENCE [LARGE SCALE GENOMIC DNA]</scope>
</reference>
<comment type="similarity">
    <text evidence="3 10">Belongs to the nonaspanin (TM9SF) (TC 9.A.2) family.</text>
</comment>
<evidence type="ECO:0000256" key="9">
    <source>
        <dbReference type="ARBA" id="ARBA00023136"/>
    </source>
</evidence>
<dbReference type="EMBL" id="JAVIJP010000032">
    <property type="protein sequence ID" value="KAL3632921.1"/>
    <property type="molecule type" value="Genomic_DNA"/>
</dbReference>
<gene>
    <name evidence="11" type="ORF">CASFOL_025905</name>
</gene>
<dbReference type="GO" id="GO:0010008">
    <property type="term" value="C:endosome membrane"/>
    <property type="evidence" value="ECO:0007669"/>
    <property type="project" value="UniProtKB-SubCell"/>
</dbReference>
<evidence type="ECO:0000256" key="6">
    <source>
        <dbReference type="ARBA" id="ARBA00022753"/>
    </source>
</evidence>
<name>A0ABD3CVQ9_9LAMI</name>
<dbReference type="GO" id="GO:0000139">
    <property type="term" value="C:Golgi membrane"/>
    <property type="evidence" value="ECO:0007669"/>
    <property type="project" value="UniProtKB-SubCell"/>
</dbReference>
<accession>A0ABD3CVQ9</accession>
<evidence type="ECO:0000256" key="4">
    <source>
        <dbReference type="ARBA" id="ARBA00022692"/>
    </source>
</evidence>
<keyword evidence="7" id="KW-1133">Transmembrane helix</keyword>
<protein>
    <recommendedName>
        <fullName evidence="10">Transmembrane 9 superfamily member</fullName>
    </recommendedName>
</protein>
<evidence type="ECO:0000256" key="2">
    <source>
        <dbReference type="ARBA" id="ARBA00004653"/>
    </source>
</evidence>
<feature type="chain" id="PRO_5044527240" description="Transmembrane 9 superfamily member" evidence="10">
    <location>
        <begin position="26"/>
        <end position="197"/>
    </location>
</feature>
<dbReference type="PANTHER" id="PTHR10766">
    <property type="entry name" value="TRANSMEMBRANE 9 SUPERFAMILY PROTEIN"/>
    <property type="match status" value="1"/>
</dbReference>
<keyword evidence="12" id="KW-1185">Reference proteome</keyword>
<dbReference type="AlphaFoldDB" id="A0ABD3CVQ9"/>
<keyword evidence="4" id="KW-0812">Transmembrane</keyword>
<dbReference type="Proteomes" id="UP001632038">
    <property type="component" value="Unassembled WGS sequence"/>
</dbReference>
<organism evidence="11 12">
    <name type="scientific">Castilleja foliolosa</name>
    <dbReference type="NCBI Taxonomy" id="1961234"/>
    <lineage>
        <taxon>Eukaryota</taxon>
        <taxon>Viridiplantae</taxon>
        <taxon>Streptophyta</taxon>
        <taxon>Embryophyta</taxon>
        <taxon>Tracheophyta</taxon>
        <taxon>Spermatophyta</taxon>
        <taxon>Magnoliopsida</taxon>
        <taxon>eudicotyledons</taxon>
        <taxon>Gunneridae</taxon>
        <taxon>Pentapetalae</taxon>
        <taxon>asterids</taxon>
        <taxon>lamiids</taxon>
        <taxon>Lamiales</taxon>
        <taxon>Orobanchaceae</taxon>
        <taxon>Pedicularideae</taxon>
        <taxon>Castillejinae</taxon>
        <taxon>Castilleja</taxon>
    </lineage>
</organism>
<dbReference type="InterPro" id="IPR004240">
    <property type="entry name" value="EMP70"/>
</dbReference>
<evidence type="ECO:0000256" key="7">
    <source>
        <dbReference type="ARBA" id="ARBA00022989"/>
    </source>
</evidence>
<dbReference type="PANTHER" id="PTHR10766:SF111">
    <property type="entry name" value="TRANSMEMBRANE 9 SUPERFAMILY MEMBER 2"/>
    <property type="match status" value="1"/>
</dbReference>
<comment type="caution">
    <text evidence="11">The sequence shown here is derived from an EMBL/GenBank/DDBJ whole genome shotgun (WGS) entry which is preliminary data.</text>
</comment>
<dbReference type="Pfam" id="PF02990">
    <property type="entry name" value="EMP70"/>
    <property type="match status" value="1"/>
</dbReference>
<keyword evidence="6" id="KW-0967">Endosome</keyword>
<evidence type="ECO:0000256" key="3">
    <source>
        <dbReference type="ARBA" id="ARBA00005227"/>
    </source>
</evidence>
<evidence type="ECO:0000256" key="1">
    <source>
        <dbReference type="ARBA" id="ARBA00004337"/>
    </source>
</evidence>
<keyword evidence="5 10" id="KW-0732">Signal</keyword>
<evidence type="ECO:0000256" key="8">
    <source>
        <dbReference type="ARBA" id="ARBA00023034"/>
    </source>
</evidence>
<sequence>MGCRASGRVASIVFCLVFLLSSGHSFYLPGVAPRDFIRGDELQVKVNKLSSTKTQLPYDFYFLKYCKPKKIQNVGENLGEVLRGDRIENSVYTFHMRDEQSCKVACKVHRGSNLSRILPRKYFLGKIFGIKERTFPSKKSDKNNKDYLENIIPISSVIIKYINKYYLGIYIKGSHLRSIHSFIRSDINKQNCLCIVN</sequence>
<evidence type="ECO:0000256" key="5">
    <source>
        <dbReference type="ARBA" id="ARBA00022729"/>
    </source>
</evidence>
<proteinExistence type="inferred from homology"/>
<feature type="signal peptide" evidence="10">
    <location>
        <begin position="1"/>
        <end position="25"/>
    </location>
</feature>
<evidence type="ECO:0000313" key="11">
    <source>
        <dbReference type="EMBL" id="KAL3632921.1"/>
    </source>
</evidence>
<comment type="subcellular location">
    <subcellularLocation>
        <location evidence="1">Endosome membrane</location>
        <topology evidence="1">Multi-pass membrane protein</topology>
    </subcellularLocation>
    <subcellularLocation>
        <location evidence="2">Golgi apparatus membrane</location>
        <topology evidence="2">Multi-pass membrane protein</topology>
    </subcellularLocation>
</comment>
<evidence type="ECO:0000313" key="12">
    <source>
        <dbReference type="Proteomes" id="UP001632038"/>
    </source>
</evidence>